<dbReference type="GO" id="GO:1902533">
    <property type="term" value="P:positive regulation of intracellular signal transduction"/>
    <property type="evidence" value="ECO:0007669"/>
    <property type="project" value="UniProtKB-ARBA"/>
</dbReference>
<evidence type="ECO:0000256" key="15">
    <source>
        <dbReference type="PROSITE-ProRule" id="PRU10141"/>
    </source>
</evidence>
<evidence type="ECO:0000256" key="10">
    <source>
        <dbReference type="ARBA" id="ARBA00023136"/>
    </source>
</evidence>
<keyword evidence="7 20" id="KW-0418">Kinase</keyword>
<dbReference type="Pfam" id="PF07714">
    <property type="entry name" value="PK_Tyr_Ser-Thr"/>
    <property type="match status" value="1"/>
</dbReference>
<evidence type="ECO:0000313" key="19">
    <source>
        <dbReference type="Proteomes" id="UP000504634"/>
    </source>
</evidence>
<gene>
    <name evidence="20 21" type="primary">LOC115630050</name>
</gene>
<feature type="domain" description="Protein kinase" evidence="17">
    <location>
        <begin position="440"/>
        <end position="716"/>
    </location>
</feature>
<reference evidence="20 21" key="1">
    <citation type="submission" date="2025-04" db="UniProtKB">
        <authorList>
            <consortium name="RefSeq"/>
        </authorList>
    </citation>
    <scope>IDENTIFICATION</scope>
    <source>
        <strain evidence="20 21">11010-0011.00</strain>
        <tissue evidence="20 21">Whole body</tissue>
    </source>
</reference>
<keyword evidence="9 16" id="KW-1133">Transmembrane helix</keyword>
<dbReference type="Gene3D" id="3.30.200.20">
    <property type="entry name" value="Phosphorylase Kinase, domain 1"/>
    <property type="match status" value="1"/>
</dbReference>
<dbReference type="SUPFAM" id="SSF49313">
    <property type="entry name" value="Cadherin-like"/>
    <property type="match status" value="1"/>
</dbReference>
<evidence type="ECO:0000256" key="11">
    <source>
        <dbReference type="ARBA" id="ARBA00023137"/>
    </source>
</evidence>
<evidence type="ECO:0000256" key="9">
    <source>
        <dbReference type="ARBA" id="ARBA00022989"/>
    </source>
</evidence>
<organism evidence="19 20">
    <name type="scientific">Drosophila lebanonensis</name>
    <name type="common">Fruit fly</name>
    <name type="synonym">Scaptodrosophila lebanonensis</name>
    <dbReference type="NCBI Taxonomy" id="7225"/>
    <lineage>
        <taxon>Eukaryota</taxon>
        <taxon>Metazoa</taxon>
        <taxon>Ecdysozoa</taxon>
        <taxon>Arthropoda</taxon>
        <taxon>Hexapoda</taxon>
        <taxon>Insecta</taxon>
        <taxon>Pterygota</taxon>
        <taxon>Neoptera</taxon>
        <taxon>Endopterygota</taxon>
        <taxon>Diptera</taxon>
        <taxon>Brachycera</taxon>
        <taxon>Muscomorpha</taxon>
        <taxon>Ephydroidea</taxon>
        <taxon>Drosophilidae</taxon>
        <taxon>Scaptodrosophila</taxon>
    </lineage>
</organism>
<keyword evidence="3" id="KW-0808">Transferase</keyword>
<dbReference type="PROSITE" id="PS50268">
    <property type="entry name" value="CADHERIN_2"/>
    <property type="match status" value="1"/>
</dbReference>
<evidence type="ECO:0000256" key="14">
    <source>
        <dbReference type="PROSITE-ProRule" id="PRU00043"/>
    </source>
</evidence>
<dbReference type="PROSITE" id="PS00107">
    <property type="entry name" value="PROTEIN_KINASE_ATP"/>
    <property type="match status" value="1"/>
</dbReference>
<dbReference type="Proteomes" id="UP000504634">
    <property type="component" value="Unplaced"/>
</dbReference>
<dbReference type="OrthoDB" id="3256376at2759"/>
<feature type="binding site" evidence="15">
    <location>
        <position position="474"/>
    </location>
    <ligand>
        <name>ATP</name>
        <dbReference type="ChEBI" id="CHEBI:30616"/>
    </ligand>
</feature>
<dbReference type="PROSITE" id="PS00109">
    <property type="entry name" value="PROTEIN_KINASE_TYR"/>
    <property type="match status" value="1"/>
</dbReference>
<accession>A0A6J2U1I4</accession>
<keyword evidence="8 15" id="KW-0067">ATP-binding</keyword>
<dbReference type="RefSeq" id="XP_030382541.1">
    <property type="nucleotide sequence ID" value="XM_030526681.1"/>
</dbReference>
<evidence type="ECO:0000256" key="12">
    <source>
        <dbReference type="ARBA" id="ARBA00023180"/>
    </source>
</evidence>
<evidence type="ECO:0000256" key="8">
    <source>
        <dbReference type="ARBA" id="ARBA00022840"/>
    </source>
</evidence>
<evidence type="ECO:0000256" key="13">
    <source>
        <dbReference type="ARBA" id="ARBA00051243"/>
    </source>
</evidence>
<dbReference type="GO" id="GO:0007169">
    <property type="term" value="P:cell surface receptor protein tyrosine kinase signaling pathway"/>
    <property type="evidence" value="ECO:0007669"/>
    <property type="project" value="TreeGrafter"/>
</dbReference>
<evidence type="ECO:0000256" key="4">
    <source>
        <dbReference type="ARBA" id="ARBA00022692"/>
    </source>
</evidence>
<dbReference type="EC" id="2.7.10.1" evidence="2"/>
<evidence type="ECO:0000256" key="5">
    <source>
        <dbReference type="ARBA" id="ARBA00022729"/>
    </source>
</evidence>
<dbReference type="FunFam" id="3.30.200.20:FF:000678">
    <property type="entry name" value="Tyrosine kinase receptor"/>
    <property type="match status" value="1"/>
</dbReference>
<comment type="subcellular location">
    <subcellularLocation>
        <location evidence="1">Membrane</location>
        <topology evidence="1">Single-pass type I membrane protein</topology>
    </subcellularLocation>
</comment>
<dbReference type="InterPro" id="IPR008266">
    <property type="entry name" value="Tyr_kinase_AS"/>
</dbReference>
<feature type="domain" description="Cadherin" evidence="18">
    <location>
        <begin position="69"/>
        <end position="179"/>
    </location>
</feature>
<dbReference type="InterPro" id="IPR011009">
    <property type="entry name" value="Kinase-like_dom_sf"/>
</dbReference>
<dbReference type="PROSITE" id="PS50011">
    <property type="entry name" value="PROTEIN_KINASE_DOM"/>
    <property type="match status" value="1"/>
</dbReference>
<evidence type="ECO:0000256" key="3">
    <source>
        <dbReference type="ARBA" id="ARBA00022679"/>
    </source>
</evidence>
<keyword evidence="5" id="KW-0732">Signal</keyword>
<name>A0A6J2U1I4_DROLE</name>
<evidence type="ECO:0000313" key="21">
    <source>
        <dbReference type="RefSeq" id="XP_030382542.1"/>
    </source>
</evidence>
<evidence type="ECO:0000256" key="16">
    <source>
        <dbReference type="SAM" id="Phobius"/>
    </source>
</evidence>
<keyword evidence="12" id="KW-0325">Glycoprotein</keyword>
<keyword evidence="14" id="KW-0106">Calcium</keyword>
<dbReference type="InterPro" id="IPR000719">
    <property type="entry name" value="Prot_kinase_dom"/>
</dbReference>
<dbReference type="PANTHER" id="PTHR24416:SF621">
    <property type="entry name" value="TYROSINE KINASE RECEPTOR CAD96CA"/>
    <property type="match status" value="1"/>
</dbReference>
<protein>
    <recommendedName>
        <fullName evidence="2">receptor protein-tyrosine kinase</fullName>
        <ecNumber evidence="2">2.7.10.1</ecNumber>
    </recommendedName>
</protein>
<dbReference type="InterPro" id="IPR017441">
    <property type="entry name" value="Protein_kinase_ATP_BS"/>
</dbReference>
<evidence type="ECO:0000256" key="7">
    <source>
        <dbReference type="ARBA" id="ARBA00022777"/>
    </source>
</evidence>
<keyword evidence="4 16" id="KW-0812">Transmembrane</keyword>
<dbReference type="GO" id="GO:0005524">
    <property type="term" value="F:ATP binding"/>
    <property type="evidence" value="ECO:0007669"/>
    <property type="project" value="UniProtKB-UniRule"/>
</dbReference>
<dbReference type="FunFam" id="1.10.510.10:FF:000190">
    <property type="entry name" value="Proto-oncogene tyrosine-protein kinase receptor Ret"/>
    <property type="match status" value="1"/>
</dbReference>
<evidence type="ECO:0000259" key="17">
    <source>
        <dbReference type="PROSITE" id="PS50011"/>
    </source>
</evidence>
<dbReference type="GO" id="GO:0005509">
    <property type="term" value="F:calcium ion binding"/>
    <property type="evidence" value="ECO:0007669"/>
    <property type="project" value="UniProtKB-UniRule"/>
</dbReference>
<sequence length="744" mass="83704">MDMDNYFPRKYICCRRSTPKFLLVSSEKGIFIIPFTVIAIFTLLPAFLAEAQEQNAPPILYVRERNWRISETEQVGQIIDRVRAEDPDGDELVFGIEPRFVALPDAHDKLKDALPFRIDSKRGVVYLNESLIGRAGQNFLIYITVSDGRYTAKNEVFINILGLQDSNKIGAGSNTPPTISHVVHNISQFLPSFGQLPGVQSIRNGLPNRRPSLQKGLSDNSAVVYPNFANFYPHQHQYPVIQNAQDAKGVDKTKQFFDLAEVNLSTRTKLKPISETTNQRPEKIQNDEIPATLLTIKSMTISIVIGLCGLIALGAAAFGYFCRHRLCAISKSLQKKSKEELVKKSNPSNLSGNHTSDNHNLMAMQQWSRPLAYGNRYVPWDREQTVATSSLSAASVGDFSTGVDPRATTLAVSLDTSTDMSYSIRRNGLSGSFEFPRHRLKFFNILGEGAFGQVWCCEAIGINGTEGVTTVAVKTLKESATEIEKKDLLSELEVMKSLEPHPNVVRLLGCCTEKDPTFVIIEYVNCGKLQSYLRTSRSESGHYGNTHGKSNILTSGDLTSFMYQVAKGMDFLTSRGIIHRDLAARNILIMDDHVCKVADFGFARDIITSKVYERKSDGKLPIRWMATESLYDNIFSVKSDIWSFGVLMWEIVTLGSTPYPGISATDVMKKVRDGYRLEKPAHCRRELYNIMYYCWAHSPIERPTFAEILHMLENLLLTEMNYIELERFPDHNYYNITNVSGEKL</sequence>
<evidence type="ECO:0000256" key="1">
    <source>
        <dbReference type="ARBA" id="ARBA00004479"/>
    </source>
</evidence>
<feature type="transmembrane region" description="Helical" evidence="16">
    <location>
        <begin position="301"/>
        <end position="321"/>
    </location>
</feature>
<dbReference type="InterPro" id="IPR020635">
    <property type="entry name" value="Tyr_kinase_cat_dom"/>
</dbReference>
<dbReference type="SUPFAM" id="SSF56112">
    <property type="entry name" value="Protein kinase-like (PK-like)"/>
    <property type="match status" value="1"/>
</dbReference>
<dbReference type="CTD" id="43026"/>
<keyword evidence="11" id="KW-0829">Tyrosine-protein kinase</keyword>
<dbReference type="InterPro" id="IPR001245">
    <property type="entry name" value="Ser-Thr/Tyr_kinase_cat_dom"/>
</dbReference>
<dbReference type="RefSeq" id="XP_030382542.1">
    <property type="nucleotide sequence ID" value="XM_030526682.1"/>
</dbReference>
<dbReference type="GO" id="GO:0007156">
    <property type="term" value="P:homophilic cell adhesion via plasma membrane adhesion molecules"/>
    <property type="evidence" value="ECO:0007669"/>
    <property type="project" value="InterPro"/>
</dbReference>
<keyword evidence="20 21" id="KW-0675">Receptor</keyword>
<dbReference type="GO" id="GO:0004714">
    <property type="term" value="F:transmembrane receptor protein tyrosine kinase activity"/>
    <property type="evidence" value="ECO:0007669"/>
    <property type="project" value="UniProtKB-EC"/>
</dbReference>
<feature type="transmembrane region" description="Helical" evidence="16">
    <location>
        <begin position="29"/>
        <end position="49"/>
    </location>
</feature>
<evidence type="ECO:0000256" key="6">
    <source>
        <dbReference type="ARBA" id="ARBA00022741"/>
    </source>
</evidence>
<keyword evidence="6 15" id="KW-0547">Nucleotide-binding</keyword>
<dbReference type="SMART" id="SM00219">
    <property type="entry name" value="TyrKc"/>
    <property type="match status" value="1"/>
</dbReference>
<keyword evidence="19" id="KW-1185">Reference proteome</keyword>
<dbReference type="PANTHER" id="PTHR24416">
    <property type="entry name" value="TYROSINE-PROTEIN KINASE RECEPTOR"/>
    <property type="match status" value="1"/>
</dbReference>
<dbReference type="CDD" id="cd11304">
    <property type="entry name" value="Cadherin_repeat"/>
    <property type="match status" value="1"/>
</dbReference>
<dbReference type="Gene3D" id="1.10.510.10">
    <property type="entry name" value="Transferase(Phosphotransferase) domain 1"/>
    <property type="match status" value="1"/>
</dbReference>
<keyword evidence="10 16" id="KW-0472">Membrane</keyword>
<dbReference type="InterPro" id="IPR002126">
    <property type="entry name" value="Cadherin-like_dom"/>
</dbReference>
<proteinExistence type="predicted"/>
<evidence type="ECO:0000256" key="2">
    <source>
        <dbReference type="ARBA" id="ARBA00011902"/>
    </source>
</evidence>
<dbReference type="AlphaFoldDB" id="A0A6J2U1I4"/>
<dbReference type="InterPro" id="IPR015919">
    <property type="entry name" value="Cadherin-like_sf"/>
</dbReference>
<dbReference type="GeneID" id="115630050"/>
<evidence type="ECO:0000313" key="20">
    <source>
        <dbReference type="RefSeq" id="XP_030382541.1"/>
    </source>
</evidence>
<dbReference type="CDD" id="cd00192">
    <property type="entry name" value="PTKc"/>
    <property type="match status" value="1"/>
</dbReference>
<dbReference type="InterPro" id="IPR050122">
    <property type="entry name" value="RTK"/>
</dbReference>
<dbReference type="GO" id="GO:0043235">
    <property type="term" value="C:receptor complex"/>
    <property type="evidence" value="ECO:0007669"/>
    <property type="project" value="TreeGrafter"/>
</dbReference>
<comment type="catalytic activity">
    <reaction evidence="13">
        <text>L-tyrosyl-[protein] + ATP = O-phospho-L-tyrosyl-[protein] + ADP + H(+)</text>
        <dbReference type="Rhea" id="RHEA:10596"/>
        <dbReference type="Rhea" id="RHEA-COMP:10136"/>
        <dbReference type="Rhea" id="RHEA-COMP:20101"/>
        <dbReference type="ChEBI" id="CHEBI:15378"/>
        <dbReference type="ChEBI" id="CHEBI:30616"/>
        <dbReference type="ChEBI" id="CHEBI:46858"/>
        <dbReference type="ChEBI" id="CHEBI:61978"/>
        <dbReference type="ChEBI" id="CHEBI:456216"/>
        <dbReference type="EC" id="2.7.10.1"/>
    </reaction>
</comment>
<dbReference type="GO" id="GO:0005886">
    <property type="term" value="C:plasma membrane"/>
    <property type="evidence" value="ECO:0007669"/>
    <property type="project" value="TreeGrafter"/>
</dbReference>
<evidence type="ECO:0000259" key="18">
    <source>
        <dbReference type="PROSITE" id="PS50268"/>
    </source>
</evidence>
<dbReference type="PRINTS" id="PR00109">
    <property type="entry name" value="TYRKINASE"/>
</dbReference>
<dbReference type="Gene3D" id="2.60.40.60">
    <property type="entry name" value="Cadherins"/>
    <property type="match status" value="1"/>
</dbReference>